<comment type="caution">
    <text evidence="2">The sequence shown here is derived from an EMBL/GenBank/DDBJ whole genome shotgun (WGS) entry which is preliminary data.</text>
</comment>
<dbReference type="Gene3D" id="1.10.630.10">
    <property type="entry name" value="Cytochrome P450"/>
    <property type="match status" value="1"/>
</dbReference>
<dbReference type="GO" id="GO:0020037">
    <property type="term" value="F:heme binding"/>
    <property type="evidence" value="ECO:0007669"/>
    <property type="project" value="InterPro"/>
</dbReference>
<dbReference type="Pfam" id="PF00067">
    <property type="entry name" value="p450"/>
    <property type="match status" value="1"/>
</dbReference>
<dbReference type="SUPFAM" id="SSF48264">
    <property type="entry name" value="Cytochrome P450"/>
    <property type="match status" value="1"/>
</dbReference>
<protein>
    <submittedName>
        <fullName evidence="2">Uncharacterized protein</fullName>
    </submittedName>
</protein>
<comment type="similarity">
    <text evidence="1">Belongs to the cytochrome P450 family.</text>
</comment>
<organism evidence="2 3">
    <name type="scientific">Penicillium crustosum</name>
    <name type="common">Blue mold fungus</name>
    <dbReference type="NCBI Taxonomy" id="36656"/>
    <lineage>
        <taxon>Eukaryota</taxon>
        <taxon>Fungi</taxon>
        <taxon>Dikarya</taxon>
        <taxon>Ascomycota</taxon>
        <taxon>Pezizomycotina</taxon>
        <taxon>Eurotiomycetes</taxon>
        <taxon>Eurotiomycetidae</taxon>
        <taxon>Eurotiales</taxon>
        <taxon>Aspergillaceae</taxon>
        <taxon>Penicillium</taxon>
    </lineage>
</organism>
<dbReference type="InterPro" id="IPR001128">
    <property type="entry name" value="Cyt_P450"/>
</dbReference>
<dbReference type="InterPro" id="IPR036396">
    <property type="entry name" value="Cyt_P450_sf"/>
</dbReference>
<accession>A0A9P5KWY2</accession>
<dbReference type="AlphaFoldDB" id="A0A9P5KWY2"/>
<dbReference type="EMBL" id="JAAOZQ010000063">
    <property type="protein sequence ID" value="KAF7521392.1"/>
    <property type="molecule type" value="Genomic_DNA"/>
</dbReference>
<sequence>MAEAFLGDPELVPTGCRSDLLDTLDEIGSKSLLILNFPLLGYLGSKIPPCIADSLAPGLRGLREKCNILIRRCQEKKNNSESFGGSGSVCEMILGTNPAGALSTAVDRDIMQHTLQFLVPNTDSSAMALSAAIFELIKFPAMRHRLRGELMDYSLESDDWSSLTKLPYLTAVVKETLRMHPSLPGLLPRVVPAGGYTIGQHYLPQVKRVDLALCQSDFTDWDWIDRAGAKLARLVSVRVVQDYASGEYSRGSMDSNGV</sequence>
<reference evidence="2" key="1">
    <citation type="submission" date="2020-02" db="EMBL/GenBank/DDBJ databases">
        <authorList>
            <person name="Lichtner F.J."/>
        </authorList>
    </citation>
    <scope>NUCLEOTIDE SEQUENCE</scope>
    <source>
        <strain evidence="2">G10</strain>
    </source>
</reference>
<evidence type="ECO:0000313" key="2">
    <source>
        <dbReference type="EMBL" id="KAF7521392.1"/>
    </source>
</evidence>
<dbReference type="PANTHER" id="PTHR24305">
    <property type="entry name" value="CYTOCHROME P450"/>
    <property type="match status" value="1"/>
</dbReference>
<evidence type="ECO:0000256" key="1">
    <source>
        <dbReference type="ARBA" id="ARBA00010617"/>
    </source>
</evidence>
<dbReference type="Proteomes" id="UP000701341">
    <property type="component" value="Unassembled WGS sequence"/>
</dbReference>
<dbReference type="InterPro" id="IPR050121">
    <property type="entry name" value="Cytochrome_P450_monoxygenase"/>
</dbReference>
<dbReference type="GO" id="GO:0005506">
    <property type="term" value="F:iron ion binding"/>
    <property type="evidence" value="ECO:0007669"/>
    <property type="project" value="InterPro"/>
</dbReference>
<evidence type="ECO:0000313" key="3">
    <source>
        <dbReference type="Proteomes" id="UP000701341"/>
    </source>
</evidence>
<name>A0A9P5KWY2_PENCR</name>
<dbReference type="GO" id="GO:0043386">
    <property type="term" value="P:mycotoxin biosynthetic process"/>
    <property type="evidence" value="ECO:0007669"/>
    <property type="project" value="UniProtKB-ARBA"/>
</dbReference>
<dbReference type="GO" id="GO:0016705">
    <property type="term" value="F:oxidoreductase activity, acting on paired donors, with incorporation or reduction of molecular oxygen"/>
    <property type="evidence" value="ECO:0007669"/>
    <property type="project" value="InterPro"/>
</dbReference>
<keyword evidence="3" id="KW-1185">Reference proteome</keyword>
<gene>
    <name evidence="2" type="ORF">PCG10_008328</name>
</gene>
<dbReference type="GO" id="GO:0004497">
    <property type="term" value="F:monooxygenase activity"/>
    <property type="evidence" value="ECO:0007669"/>
    <property type="project" value="InterPro"/>
</dbReference>
<proteinExistence type="inferred from homology"/>
<dbReference type="PANTHER" id="PTHR24305:SF166">
    <property type="entry name" value="CYTOCHROME P450 12A4, MITOCHONDRIAL-RELATED"/>
    <property type="match status" value="1"/>
</dbReference>